<protein>
    <submittedName>
        <fullName evidence="1">Uncharacterized protein</fullName>
    </submittedName>
</protein>
<keyword evidence="2" id="KW-1185">Reference proteome</keyword>
<evidence type="ECO:0000313" key="2">
    <source>
        <dbReference type="Proteomes" id="UP000499080"/>
    </source>
</evidence>
<gene>
    <name evidence="1" type="ORF">AVEN_4111_1</name>
</gene>
<reference evidence="1 2" key="1">
    <citation type="journal article" date="2019" name="Sci. Rep.">
        <title>Orb-weaving spider Araneus ventricosus genome elucidates the spidroin gene catalogue.</title>
        <authorList>
            <person name="Kono N."/>
            <person name="Nakamura H."/>
            <person name="Ohtoshi R."/>
            <person name="Moran D.A.P."/>
            <person name="Shinohara A."/>
            <person name="Yoshida Y."/>
            <person name="Fujiwara M."/>
            <person name="Mori M."/>
            <person name="Tomita M."/>
            <person name="Arakawa K."/>
        </authorList>
    </citation>
    <scope>NUCLEOTIDE SEQUENCE [LARGE SCALE GENOMIC DNA]</scope>
</reference>
<sequence length="81" mass="9215">MLKYLSYPRVVSRRIRGPHIHGNTRPIPSQRSSVVRAWEGKAFVPYGQQRYTSEPSALSPCTNDAVLLNVRTPDTCRCPHH</sequence>
<dbReference type="Proteomes" id="UP000499080">
    <property type="component" value="Unassembled WGS sequence"/>
</dbReference>
<evidence type="ECO:0000313" key="1">
    <source>
        <dbReference type="EMBL" id="GBN65936.1"/>
    </source>
</evidence>
<organism evidence="1 2">
    <name type="scientific">Araneus ventricosus</name>
    <name type="common">Orbweaver spider</name>
    <name type="synonym">Epeira ventricosa</name>
    <dbReference type="NCBI Taxonomy" id="182803"/>
    <lineage>
        <taxon>Eukaryota</taxon>
        <taxon>Metazoa</taxon>
        <taxon>Ecdysozoa</taxon>
        <taxon>Arthropoda</taxon>
        <taxon>Chelicerata</taxon>
        <taxon>Arachnida</taxon>
        <taxon>Araneae</taxon>
        <taxon>Araneomorphae</taxon>
        <taxon>Entelegynae</taxon>
        <taxon>Araneoidea</taxon>
        <taxon>Araneidae</taxon>
        <taxon>Araneus</taxon>
    </lineage>
</organism>
<dbReference type="EMBL" id="BGPR01014602">
    <property type="protein sequence ID" value="GBN65936.1"/>
    <property type="molecule type" value="Genomic_DNA"/>
</dbReference>
<name>A0A4Y2QRR2_ARAVE</name>
<accession>A0A4Y2QRR2</accession>
<comment type="caution">
    <text evidence="1">The sequence shown here is derived from an EMBL/GenBank/DDBJ whole genome shotgun (WGS) entry which is preliminary data.</text>
</comment>
<proteinExistence type="predicted"/>
<dbReference type="AlphaFoldDB" id="A0A4Y2QRR2"/>